<dbReference type="AlphaFoldDB" id="A0A174VXR0"/>
<evidence type="ECO:0000256" key="1">
    <source>
        <dbReference type="ARBA" id="ARBA00010688"/>
    </source>
</evidence>
<reference evidence="9 10" key="2">
    <citation type="journal article" date="2019" name="Nat. Med.">
        <title>A library of human gut bacterial isolates paired with longitudinal multiomics data enables mechanistic microbiome research.</title>
        <authorList>
            <person name="Poyet M."/>
            <person name="Groussin M."/>
            <person name="Gibbons S.M."/>
            <person name="Avila-Pacheco J."/>
            <person name="Jiang X."/>
            <person name="Kearney S.M."/>
            <person name="Perrotta A.R."/>
            <person name="Berdy B."/>
            <person name="Zhao S."/>
            <person name="Lieberman T.D."/>
            <person name="Swanson P.K."/>
            <person name="Smith M."/>
            <person name="Roesemann S."/>
            <person name="Alexander J.E."/>
            <person name="Rich S.A."/>
            <person name="Livny J."/>
            <person name="Vlamakis H."/>
            <person name="Clish C."/>
            <person name="Bullock K."/>
            <person name="Deik A."/>
            <person name="Scott J."/>
            <person name="Pierce K.A."/>
            <person name="Xavier R.J."/>
            <person name="Alm E.J."/>
        </authorList>
    </citation>
    <scope>NUCLEOTIDE SEQUENCE [LARGE SCALE GENOMIC DNA]</scope>
    <source>
        <strain evidence="7 10">BIOML-A10</strain>
        <strain evidence="6 9">BIOML-A11</strain>
    </source>
</reference>
<feature type="domain" description="Carbohydrate kinase PfkB" evidence="4">
    <location>
        <begin position="20"/>
        <end position="287"/>
    </location>
</feature>
<dbReference type="Proteomes" id="UP000450599">
    <property type="component" value="Unassembled WGS sequence"/>
</dbReference>
<dbReference type="InterPro" id="IPR002173">
    <property type="entry name" value="Carboh/pur_kinase_PfkB_CS"/>
</dbReference>
<dbReference type="EMBL" id="CZBM01000011">
    <property type="protein sequence ID" value="CUQ39402.1"/>
    <property type="molecule type" value="Genomic_DNA"/>
</dbReference>
<dbReference type="PROSITE" id="PS00583">
    <property type="entry name" value="PFKB_KINASES_1"/>
    <property type="match status" value="1"/>
</dbReference>
<dbReference type="EMBL" id="WKMW01000007">
    <property type="protein sequence ID" value="MRY84497.1"/>
    <property type="molecule type" value="Genomic_DNA"/>
</dbReference>
<evidence type="ECO:0000313" key="6">
    <source>
        <dbReference type="EMBL" id="MRY84497.1"/>
    </source>
</evidence>
<evidence type="ECO:0000256" key="3">
    <source>
        <dbReference type="ARBA" id="ARBA00022777"/>
    </source>
</evidence>
<dbReference type="Proteomes" id="UP000471216">
    <property type="component" value="Unassembled WGS sequence"/>
</dbReference>
<dbReference type="Pfam" id="PF00294">
    <property type="entry name" value="PfkB"/>
    <property type="match status" value="1"/>
</dbReference>
<accession>A0A174VXR0</accession>
<organism evidence="5 8">
    <name type="scientific">Parabacteroides distasonis</name>
    <dbReference type="NCBI Taxonomy" id="823"/>
    <lineage>
        <taxon>Bacteria</taxon>
        <taxon>Pseudomonadati</taxon>
        <taxon>Bacteroidota</taxon>
        <taxon>Bacteroidia</taxon>
        <taxon>Bacteroidales</taxon>
        <taxon>Tannerellaceae</taxon>
        <taxon>Parabacteroides</taxon>
    </lineage>
</organism>
<evidence type="ECO:0000313" key="7">
    <source>
        <dbReference type="EMBL" id="MRZ07196.1"/>
    </source>
</evidence>
<dbReference type="InterPro" id="IPR011611">
    <property type="entry name" value="PfkB_dom"/>
</dbReference>
<dbReference type="EMBL" id="WKMX01000012">
    <property type="protein sequence ID" value="MRZ07196.1"/>
    <property type="molecule type" value="Genomic_DNA"/>
</dbReference>
<comment type="similarity">
    <text evidence="1">Belongs to the carbohydrate kinase PfkB family.</text>
</comment>
<dbReference type="InterPro" id="IPR029056">
    <property type="entry name" value="Ribokinase-like"/>
</dbReference>
<dbReference type="EC" id="2.7.1.-" evidence="5"/>
<dbReference type="GO" id="GO:0016301">
    <property type="term" value="F:kinase activity"/>
    <property type="evidence" value="ECO:0007669"/>
    <property type="project" value="UniProtKB-KW"/>
</dbReference>
<dbReference type="Gene3D" id="3.40.1190.20">
    <property type="match status" value="1"/>
</dbReference>
<dbReference type="Proteomes" id="UP000095332">
    <property type="component" value="Unassembled WGS sequence"/>
</dbReference>
<protein>
    <submittedName>
        <fullName evidence="6">Carbohydrate kinase</fullName>
    </submittedName>
    <submittedName>
        <fullName evidence="5">Fructosamine kinase frlD</fullName>
        <ecNumber evidence="5">2.7.1.-</ecNumber>
    </submittedName>
</protein>
<evidence type="ECO:0000256" key="2">
    <source>
        <dbReference type="ARBA" id="ARBA00022679"/>
    </source>
</evidence>
<name>A0A174VXR0_PARDI</name>
<sequence>MNHIAVGIGEVLWDIFPNRRTIGGAPANFAYHTAQLGLNSYIVSAVGNDVLGEEAERVLKSKGIESRILRTDYPTGTVMISLDKQGVPRYDFQEQAAWDNITFNDEVARLAKHTNIVCFGSLAQRNIKSRNAIYQFLKTMPDTDNTFKVFDINLRQKIFSKELIHDSLLLCNILKINDEELDTVSKMFDIGTCSPQKQCVALLKQYNLKMIILTCGTNGSYVVMPESVSFQATPETEVADTVGAGDAFTATFCSALCYKKSVSEAHRLAVDISAYICSQHGSMPTIPDELKHKITQ</sequence>
<dbReference type="PANTHER" id="PTHR43085:SF57">
    <property type="entry name" value="CARBOHYDRATE KINASE PFKB DOMAIN-CONTAINING PROTEIN"/>
    <property type="match status" value="1"/>
</dbReference>
<reference evidence="5 8" key="1">
    <citation type="submission" date="2015-09" db="EMBL/GenBank/DDBJ databases">
        <authorList>
            <consortium name="Pathogen Informatics"/>
        </authorList>
    </citation>
    <scope>NUCLEOTIDE SEQUENCE [LARGE SCALE GENOMIC DNA]</scope>
    <source>
        <strain evidence="5 8">2789STDY5834948</strain>
    </source>
</reference>
<evidence type="ECO:0000313" key="9">
    <source>
        <dbReference type="Proteomes" id="UP000450599"/>
    </source>
</evidence>
<dbReference type="RefSeq" id="WP_057328842.1">
    <property type="nucleotide sequence ID" value="NZ_CZBM01000011.1"/>
</dbReference>
<evidence type="ECO:0000313" key="10">
    <source>
        <dbReference type="Proteomes" id="UP000471216"/>
    </source>
</evidence>
<dbReference type="InterPro" id="IPR050306">
    <property type="entry name" value="PfkB_Carbo_kinase"/>
</dbReference>
<evidence type="ECO:0000313" key="8">
    <source>
        <dbReference type="Proteomes" id="UP000095332"/>
    </source>
</evidence>
<dbReference type="SUPFAM" id="SSF53613">
    <property type="entry name" value="Ribokinase-like"/>
    <property type="match status" value="1"/>
</dbReference>
<evidence type="ECO:0000313" key="5">
    <source>
        <dbReference type="EMBL" id="CUQ39402.1"/>
    </source>
</evidence>
<keyword evidence="2 5" id="KW-0808">Transferase</keyword>
<dbReference type="PANTHER" id="PTHR43085">
    <property type="entry name" value="HEXOKINASE FAMILY MEMBER"/>
    <property type="match status" value="1"/>
</dbReference>
<dbReference type="CDD" id="cd01167">
    <property type="entry name" value="bac_FRK"/>
    <property type="match status" value="1"/>
</dbReference>
<proteinExistence type="inferred from homology"/>
<evidence type="ECO:0000259" key="4">
    <source>
        <dbReference type="Pfam" id="PF00294"/>
    </source>
</evidence>
<gene>
    <name evidence="5" type="primary">frlD</name>
    <name evidence="5" type="ORF">ERS852560_02592</name>
    <name evidence="7" type="ORF">GKD54_13470</name>
    <name evidence="6" type="ORF">GKD58_09555</name>
</gene>
<keyword evidence="3 5" id="KW-0418">Kinase</keyword>